<comment type="caution">
    <text evidence="5">The sequence shown here is derived from an EMBL/GenBank/DDBJ whole genome shotgun (WGS) entry which is preliminary data.</text>
</comment>
<feature type="compositionally biased region" description="Basic residues" evidence="2">
    <location>
        <begin position="122"/>
        <end position="161"/>
    </location>
</feature>
<protein>
    <recommendedName>
        <fullName evidence="4">Yeast cell wall synthesis Kre9/Knh1-like N-terminal domain-containing protein</fullName>
    </recommendedName>
</protein>
<evidence type="ECO:0000256" key="2">
    <source>
        <dbReference type="SAM" id="MobiDB-lite"/>
    </source>
</evidence>
<keyword evidence="1 3" id="KW-0732">Signal</keyword>
<evidence type="ECO:0000256" key="3">
    <source>
        <dbReference type="SAM" id="SignalP"/>
    </source>
</evidence>
<accession>A0A9P6XGW0</accession>
<keyword evidence="6" id="KW-1185">Reference proteome</keyword>
<sequence>MFAKPSLIFLSLSTALELVLGSSVKLTYPKSNSVLEAGSTVNIKWRVNNENTGLIRLQYASGKATSLAIDGIIADNVNASLGTYAWKIPKDIKAKRYVIEAGPSAKDLSFAGYVTIKNKSKKTTTTKKVTSTKKKTTKKTSVKKTSTKKTTTKKTTTKKSHASAVCVGYPSKKDTKEYVRCHSVPEAASVHKKKKSTTKKPKKVKKAKKTTKKSHKKTTTTKHK</sequence>
<organism evidence="5 6">
    <name type="scientific">Rhizopus oryzae</name>
    <name type="common">Mucormycosis agent</name>
    <name type="synonym">Rhizopus arrhizus var. delemar</name>
    <dbReference type="NCBI Taxonomy" id="64495"/>
    <lineage>
        <taxon>Eukaryota</taxon>
        <taxon>Fungi</taxon>
        <taxon>Fungi incertae sedis</taxon>
        <taxon>Mucoromycota</taxon>
        <taxon>Mucoromycotina</taxon>
        <taxon>Mucoromycetes</taxon>
        <taxon>Mucorales</taxon>
        <taxon>Mucorineae</taxon>
        <taxon>Rhizopodaceae</taxon>
        <taxon>Rhizopus</taxon>
    </lineage>
</organism>
<dbReference type="InterPro" id="IPR018466">
    <property type="entry name" value="Kre9/Knh1-like_N"/>
</dbReference>
<feature type="region of interest" description="Disordered" evidence="2">
    <location>
        <begin position="183"/>
        <end position="224"/>
    </location>
</feature>
<evidence type="ECO:0000256" key="1">
    <source>
        <dbReference type="ARBA" id="ARBA00022729"/>
    </source>
</evidence>
<dbReference type="EMBL" id="JAANQT010000198">
    <property type="protein sequence ID" value="KAG1313380.1"/>
    <property type="molecule type" value="Genomic_DNA"/>
</dbReference>
<evidence type="ECO:0000313" key="6">
    <source>
        <dbReference type="Proteomes" id="UP000716291"/>
    </source>
</evidence>
<feature type="region of interest" description="Disordered" evidence="2">
    <location>
        <begin position="122"/>
        <end position="166"/>
    </location>
</feature>
<feature type="domain" description="Yeast cell wall synthesis Kre9/Knh1-like N-terminal" evidence="4">
    <location>
        <begin position="29"/>
        <end position="103"/>
    </location>
</feature>
<feature type="signal peptide" evidence="3">
    <location>
        <begin position="1"/>
        <end position="21"/>
    </location>
</feature>
<reference evidence="5" key="1">
    <citation type="journal article" date="2020" name="Microb. Genom.">
        <title>Genetic diversity of clinical and environmental Mucorales isolates obtained from an investigation of mucormycosis cases among solid organ transplant recipients.</title>
        <authorList>
            <person name="Nguyen M.H."/>
            <person name="Kaul D."/>
            <person name="Muto C."/>
            <person name="Cheng S.J."/>
            <person name="Richter R.A."/>
            <person name="Bruno V.M."/>
            <person name="Liu G."/>
            <person name="Beyhan S."/>
            <person name="Sundermann A.J."/>
            <person name="Mounaud S."/>
            <person name="Pasculle A.W."/>
            <person name="Nierman W.C."/>
            <person name="Driscoll E."/>
            <person name="Cumbie R."/>
            <person name="Clancy C.J."/>
            <person name="Dupont C.L."/>
        </authorList>
    </citation>
    <scope>NUCLEOTIDE SEQUENCE</scope>
    <source>
        <strain evidence="5">GL11</strain>
    </source>
</reference>
<feature type="chain" id="PRO_5040448673" description="Yeast cell wall synthesis Kre9/Knh1-like N-terminal domain-containing protein" evidence="3">
    <location>
        <begin position="22"/>
        <end position="224"/>
    </location>
</feature>
<dbReference type="Pfam" id="PF10342">
    <property type="entry name" value="Kre9_KNH"/>
    <property type="match status" value="1"/>
</dbReference>
<proteinExistence type="predicted"/>
<evidence type="ECO:0000259" key="4">
    <source>
        <dbReference type="Pfam" id="PF10342"/>
    </source>
</evidence>
<feature type="compositionally biased region" description="Basic residues" evidence="2">
    <location>
        <begin position="190"/>
        <end position="224"/>
    </location>
</feature>
<dbReference type="Proteomes" id="UP000716291">
    <property type="component" value="Unassembled WGS sequence"/>
</dbReference>
<gene>
    <name evidence="5" type="ORF">G6F64_002299</name>
</gene>
<evidence type="ECO:0000313" key="5">
    <source>
        <dbReference type="EMBL" id="KAG1313380.1"/>
    </source>
</evidence>
<dbReference type="AlphaFoldDB" id="A0A9P6XGW0"/>
<name>A0A9P6XGW0_RHIOR</name>